<keyword evidence="2 4" id="KW-0378">Hydrolase</keyword>
<dbReference type="Gene3D" id="3.90.79.10">
    <property type="entry name" value="Nucleoside Triphosphate Pyrophosphohydrolase"/>
    <property type="match status" value="1"/>
</dbReference>
<evidence type="ECO:0000259" key="3">
    <source>
        <dbReference type="PROSITE" id="PS51462"/>
    </source>
</evidence>
<evidence type="ECO:0000313" key="4">
    <source>
        <dbReference type="EMBL" id="QKS71019.1"/>
    </source>
</evidence>
<dbReference type="PANTHER" id="PTHR11839">
    <property type="entry name" value="UDP/ADP-SUGAR PYROPHOSPHATASE"/>
    <property type="match status" value="1"/>
</dbReference>
<evidence type="ECO:0000313" key="5">
    <source>
        <dbReference type="Proteomes" id="UP000318138"/>
    </source>
</evidence>
<proteinExistence type="predicted"/>
<dbReference type="GO" id="GO:0019693">
    <property type="term" value="P:ribose phosphate metabolic process"/>
    <property type="evidence" value="ECO:0007669"/>
    <property type="project" value="TreeGrafter"/>
</dbReference>
<organism evidence="4 5">
    <name type="scientific">Paenalkalicoccus suaedae</name>
    <dbReference type="NCBI Taxonomy" id="2592382"/>
    <lineage>
        <taxon>Bacteria</taxon>
        <taxon>Bacillati</taxon>
        <taxon>Bacillota</taxon>
        <taxon>Bacilli</taxon>
        <taxon>Bacillales</taxon>
        <taxon>Bacillaceae</taxon>
        <taxon>Paenalkalicoccus</taxon>
    </lineage>
</organism>
<dbReference type="FunFam" id="3.90.79.10:FF:000024">
    <property type="entry name" value="ADP-ribose pyrophosphatase"/>
    <property type="match status" value="1"/>
</dbReference>
<accession>A0A859FCQ7</accession>
<dbReference type="KEGG" id="psua:FLK61_30340"/>
<protein>
    <submittedName>
        <fullName evidence="4">NUDIX hydrolase</fullName>
    </submittedName>
</protein>
<dbReference type="GO" id="GO:0016787">
    <property type="term" value="F:hydrolase activity"/>
    <property type="evidence" value="ECO:0007669"/>
    <property type="project" value="UniProtKB-KW"/>
</dbReference>
<dbReference type="PROSITE" id="PS00893">
    <property type="entry name" value="NUDIX_BOX"/>
    <property type="match status" value="1"/>
</dbReference>
<evidence type="ECO:0000256" key="2">
    <source>
        <dbReference type="ARBA" id="ARBA00022801"/>
    </source>
</evidence>
<dbReference type="InterPro" id="IPR000086">
    <property type="entry name" value="NUDIX_hydrolase_dom"/>
</dbReference>
<dbReference type="CDD" id="cd03424">
    <property type="entry name" value="NUDIX_ADPRase_Nudt5_UGPPase_Nudt14"/>
    <property type="match status" value="1"/>
</dbReference>
<name>A0A859FCQ7_9BACI</name>
<dbReference type="PANTHER" id="PTHR11839:SF18">
    <property type="entry name" value="NUDIX HYDROLASE DOMAIN-CONTAINING PROTEIN"/>
    <property type="match status" value="1"/>
</dbReference>
<dbReference type="SUPFAM" id="SSF55811">
    <property type="entry name" value="Nudix"/>
    <property type="match status" value="1"/>
</dbReference>
<dbReference type="GO" id="GO:0006753">
    <property type="term" value="P:nucleoside phosphate metabolic process"/>
    <property type="evidence" value="ECO:0007669"/>
    <property type="project" value="TreeGrafter"/>
</dbReference>
<dbReference type="Pfam" id="PF00293">
    <property type="entry name" value="NUDIX"/>
    <property type="match status" value="1"/>
</dbReference>
<evidence type="ECO:0000256" key="1">
    <source>
        <dbReference type="ARBA" id="ARBA00001946"/>
    </source>
</evidence>
<dbReference type="AlphaFoldDB" id="A0A859FCQ7"/>
<dbReference type="RefSeq" id="WP_176009056.1">
    <property type="nucleotide sequence ID" value="NZ_CP041372.2"/>
</dbReference>
<feature type="domain" description="Nudix hydrolase" evidence="3">
    <location>
        <begin position="40"/>
        <end position="169"/>
    </location>
</feature>
<dbReference type="GO" id="GO:0005829">
    <property type="term" value="C:cytosol"/>
    <property type="evidence" value="ECO:0007669"/>
    <property type="project" value="TreeGrafter"/>
</dbReference>
<dbReference type="InterPro" id="IPR015797">
    <property type="entry name" value="NUDIX_hydrolase-like_dom_sf"/>
</dbReference>
<keyword evidence="5" id="KW-1185">Reference proteome</keyword>
<dbReference type="PROSITE" id="PS51462">
    <property type="entry name" value="NUDIX"/>
    <property type="match status" value="1"/>
</dbReference>
<gene>
    <name evidence="4" type="ORF">FLK61_30340</name>
</gene>
<comment type="cofactor">
    <cofactor evidence="1">
        <name>Mg(2+)</name>
        <dbReference type="ChEBI" id="CHEBI:18420"/>
    </cofactor>
</comment>
<sequence>MSSFEEKTLAKETIYNGRIIDLEVHTVSLPNGKESTRELVFHPGAVAVLAITDDDKIVTVRQYRKALKKEVVEIPAGKLEPNEDPLLCAKRELEEETGIIASTWSKLHSFYTSPGFADELVHVYLAEDLQEGSVNLDEDEFVSREDYTLDESKSLIDSLDIHDAKTIYAILMWELRKLKGQA</sequence>
<dbReference type="InterPro" id="IPR020084">
    <property type="entry name" value="NUDIX_hydrolase_CS"/>
</dbReference>
<dbReference type="EMBL" id="CP041372">
    <property type="protein sequence ID" value="QKS71019.1"/>
    <property type="molecule type" value="Genomic_DNA"/>
</dbReference>
<reference evidence="5" key="1">
    <citation type="submission" date="2019-07" db="EMBL/GenBank/DDBJ databases">
        <title>Bacillus alkalisoli sp. nov. isolated from saline soil.</title>
        <authorList>
            <person name="Sun J.-Q."/>
            <person name="Xu L."/>
        </authorList>
    </citation>
    <scope>NUCLEOTIDE SEQUENCE [LARGE SCALE GENOMIC DNA]</scope>
    <source>
        <strain evidence="5">M4U3P1</strain>
    </source>
</reference>
<dbReference type="Proteomes" id="UP000318138">
    <property type="component" value="Chromosome"/>
</dbReference>